<feature type="compositionally biased region" description="Basic and acidic residues" evidence="1">
    <location>
        <begin position="430"/>
        <end position="440"/>
    </location>
</feature>
<proteinExistence type="predicted"/>
<evidence type="ECO:0000256" key="1">
    <source>
        <dbReference type="SAM" id="MobiDB-lite"/>
    </source>
</evidence>
<gene>
    <name evidence="2 4" type="ORF">BDZ99DRAFT_500554</name>
</gene>
<feature type="compositionally biased region" description="Basic residues" evidence="1">
    <location>
        <begin position="376"/>
        <end position="389"/>
    </location>
</feature>
<sequence length="479" mass="54239">MDAHPLLKLQSEDDFIDADTALGLKDSIWSTSNFYDQNGSGQSSGMSTNFSQSHTRTYAARVDNPPTADPTSADARSLLQPAEMKSSSNPKRKMKCTYGPCQRYGHDESQCWSKYPHLSRLKCTYKPCQRQGHDEDSCWYKIPHLATTFESLLKINKSKGVIYKHRAEHAKIRAETFTYHLETVERARLKVERLEIREVAFASPFKSSSPPTKSRVALRMAFEIDCEDELPSLETNSKALEATAANVFYDLRKTIFGVKGVAKHFEKIYRTVKGALAESSNEGKGRAVLVAFQGTSGSRANVVFADELWLRLGRDGYGTHIYHRGLARYLNRWYWNVDNTREVKRAAANLDRLNWKKAKREKSKGEKARTETVKSGKVKPSKAKTKKPKAKAEEPKAKVEEPKAKAERACWEKANWENAKQIAIDWGTVEPKDADPKDTKPASGLEEVDSDWESFTEKARWVKLTTRAKSKSSRDDQNS</sequence>
<reference evidence="4" key="3">
    <citation type="submission" date="2025-04" db="UniProtKB">
        <authorList>
            <consortium name="RefSeq"/>
        </authorList>
    </citation>
    <scope>IDENTIFICATION</scope>
    <source>
        <strain evidence="4">CBS 304.34</strain>
    </source>
</reference>
<reference evidence="4" key="2">
    <citation type="submission" date="2020-04" db="EMBL/GenBank/DDBJ databases">
        <authorList>
            <consortium name="NCBI Genome Project"/>
        </authorList>
    </citation>
    <scope>NUCLEOTIDE SEQUENCE</scope>
    <source>
        <strain evidence="4">CBS 304.34</strain>
    </source>
</reference>
<dbReference type="Proteomes" id="UP000504636">
    <property type="component" value="Unplaced"/>
</dbReference>
<dbReference type="EMBL" id="MU003705">
    <property type="protein sequence ID" value="KAF2807329.1"/>
    <property type="molecule type" value="Genomic_DNA"/>
</dbReference>
<evidence type="ECO:0000313" key="4">
    <source>
        <dbReference type="RefSeq" id="XP_033574293.1"/>
    </source>
</evidence>
<evidence type="ECO:0000313" key="2">
    <source>
        <dbReference type="EMBL" id="KAF2807329.1"/>
    </source>
</evidence>
<reference evidence="2 4" key="1">
    <citation type="journal article" date="2020" name="Stud. Mycol.">
        <title>101 Dothideomycetes genomes: a test case for predicting lifestyles and emergence of pathogens.</title>
        <authorList>
            <person name="Haridas S."/>
            <person name="Albert R."/>
            <person name="Binder M."/>
            <person name="Bloem J."/>
            <person name="Labutti K."/>
            <person name="Salamov A."/>
            <person name="Andreopoulos B."/>
            <person name="Baker S."/>
            <person name="Barry K."/>
            <person name="Bills G."/>
            <person name="Bluhm B."/>
            <person name="Cannon C."/>
            <person name="Castanera R."/>
            <person name="Culley D."/>
            <person name="Daum C."/>
            <person name="Ezra D."/>
            <person name="Gonzalez J."/>
            <person name="Henrissat B."/>
            <person name="Kuo A."/>
            <person name="Liang C."/>
            <person name="Lipzen A."/>
            <person name="Lutzoni F."/>
            <person name="Magnuson J."/>
            <person name="Mondo S."/>
            <person name="Nolan M."/>
            <person name="Ohm R."/>
            <person name="Pangilinan J."/>
            <person name="Park H.-J."/>
            <person name="Ramirez L."/>
            <person name="Alfaro M."/>
            <person name="Sun H."/>
            <person name="Tritt A."/>
            <person name="Yoshinaga Y."/>
            <person name="Zwiers L.-H."/>
            <person name="Turgeon B."/>
            <person name="Goodwin S."/>
            <person name="Spatafora J."/>
            <person name="Crous P."/>
            <person name="Grigoriev I."/>
        </authorList>
    </citation>
    <scope>NUCLEOTIDE SEQUENCE</scope>
    <source>
        <strain evidence="2 4">CBS 304.34</strain>
    </source>
</reference>
<accession>A0A6A6YFF8</accession>
<dbReference type="RefSeq" id="XP_033574293.1">
    <property type="nucleotide sequence ID" value="XM_033723727.1"/>
</dbReference>
<protein>
    <submittedName>
        <fullName evidence="2 4">Uncharacterized protein</fullName>
    </submittedName>
</protein>
<name>A0A6A6YFF8_9PEZI</name>
<feature type="region of interest" description="Disordered" evidence="1">
    <location>
        <begin position="61"/>
        <end position="92"/>
    </location>
</feature>
<evidence type="ECO:0000313" key="3">
    <source>
        <dbReference type="Proteomes" id="UP000504636"/>
    </source>
</evidence>
<feature type="compositionally biased region" description="Basic and acidic residues" evidence="1">
    <location>
        <begin position="390"/>
        <end position="405"/>
    </location>
</feature>
<feature type="region of interest" description="Disordered" evidence="1">
    <location>
        <begin position="357"/>
        <end position="405"/>
    </location>
</feature>
<feature type="compositionally biased region" description="Basic and acidic residues" evidence="1">
    <location>
        <begin position="363"/>
        <end position="374"/>
    </location>
</feature>
<keyword evidence="3" id="KW-1185">Reference proteome</keyword>
<dbReference type="GeneID" id="54464620"/>
<dbReference type="AlphaFoldDB" id="A0A6A6YFF8"/>
<feature type="region of interest" description="Disordered" evidence="1">
    <location>
        <begin position="425"/>
        <end position="452"/>
    </location>
</feature>
<organism evidence="2">
    <name type="scientific">Mytilinidion resinicola</name>
    <dbReference type="NCBI Taxonomy" id="574789"/>
    <lineage>
        <taxon>Eukaryota</taxon>
        <taxon>Fungi</taxon>
        <taxon>Dikarya</taxon>
        <taxon>Ascomycota</taxon>
        <taxon>Pezizomycotina</taxon>
        <taxon>Dothideomycetes</taxon>
        <taxon>Pleosporomycetidae</taxon>
        <taxon>Mytilinidiales</taxon>
        <taxon>Mytilinidiaceae</taxon>
        <taxon>Mytilinidion</taxon>
    </lineage>
</organism>